<protein>
    <submittedName>
        <fullName evidence="3">SGNH hydrolase-type esterase domain-containing protein</fullName>
    </submittedName>
</protein>
<name>A0A2T2ZSG1_9PEZI</name>
<evidence type="ECO:0000256" key="1">
    <source>
        <dbReference type="SAM" id="MobiDB-lite"/>
    </source>
</evidence>
<dbReference type="Proteomes" id="UP000241462">
    <property type="component" value="Unassembled WGS sequence"/>
</dbReference>
<accession>A0A2T2ZSG1</accession>
<feature type="compositionally biased region" description="Acidic residues" evidence="1">
    <location>
        <begin position="239"/>
        <end position="248"/>
    </location>
</feature>
<evidence type="ECO:0000313" key="3">
    <source>
        <dbReference type="EMBL" id="PSR75141.1"/>
    </source>
</evidence>
<dbReference type="Gene3D" id="3.40.50.1110">
    <property type="entry name" value="SGNH hydrolase"/>
    <property type="match status" value="1"/>
</dbReference>
<proteinExistence type="predicted"/>
<dbReference type="PANTHER" id="PTHR30383:SF19">
    <property type="entry name" value="FIBRONECTIN TYPE-III DOMAIN-CONTAINING PROTEIN"/>
    <property type="match status" value="1"/>
</dbReference>
<keyword evidence="3" id="KW-0378">Hydrolase</keyword>
<dbReference type="OrthoDB" id="408760at2759"/>
<organism evidence="3 4">
    <name type="scientific">Coniella lustricola</name>
    <dbReference type="NCBI Taxonomy" id="2025994"/>
    <lineage>
        <taxon>Eukaryota</taxon>
        <taxon>Fungi</taxon>
        <taxon>Dikarya</taxon>
        <taxon>Ascomycota</taxon>
        <taxon>Pezizomycotina</taxon>
        <taxon>Sordariomycetes</taxon>
        <taxon>Sordariomycetidae</taxon>
        <taxon>Diaporthales</taxon>
        <taxon>Schizoparmaceae</taxon>
        <taxon>Coniella</taxon>
    </lineage>
</organism>
<gene>
    <name evidence="3" type="ORF">BD289DRAFT_399533</name>
</gene>
<dbReference type="GO" id="GO:0004622">
    <property type="term" value="F:phosphatidylcholine lysophospholipase activity"/>
    <property type="evidence" value="ECO:0007669"/>
    <property type="project" value="TreeGrafter"/>
</dbReference>
<dbReference type="EMBL" id="KZ678795">
    <property type="protein sequence ID" value="PSR75141.1"/>
    <property type="molecule type" value="Genomic_DNA"/>
</dbReference>
<dbReference type="PANTHER" id="PTHR30383">
    <property type="entry name" value="THIOESTERASE 1/PROTEASE 1/LYSOPHOSPHOLIPASE L1"/>
    <property type="match status" value="1"/>
</dbReference>
<sequence>MSKRSLRILCVGDSLTAGFSSYNTPTYHPYSSALTTVLTRAFPALTIDTHVEAQPGDVVCGPDSLFLPRIEPIFLTRGGGTPFDWTIVLAGTNDIAVAIAESQAQTIFTALRRVWAVPLSKGGRVLACTVPEADVAGELGENQARTRNALNALISGHRQENFHVFDLHAAMPYTTMRPEERRRYWSPDGVHLSSDGYNMLGVKLAASLILLIMPLGRLQDRPHQQKPPRPTHRPSFKDDDLDFEEESGSDSLLDHGYYVVRRKDLE</sequence>
<reference evidence="3 4" key="1">
    <citation type="journal article" date="2018" name="Mycol. Prog.">
        <title>Coniella lustricola, a new species from submerged detritus.</title>
        <authorList>
            <person name="Raudabaugh D.B."/>
            <person name="Iturriaga T."/>
            <person name="Carver A."/>
            <person name="Mondo S."/>
            <person name="Pangilinan J."/>
            <person name="Lipzen A."/>
            <person name="He G."/>
            <person name="Amirebrahimi M."/>
            <person name="Grigoriev I.V."/>
            <person name="Miller A.N."/>
        </authorList>
    </citation>
    <scope>NUCLEOTIDE SEQUENCE [LARGE SCALE GENOMIC DNA]</scope>
    <source>
        <strain evidence="3 4">B22-T-1</strain>
    </source>
</reference>
<dbReference type="AlphaFoldDB" id="A0A2T2ZSG1"/>
<feature type="region of interest" description="Disordered" evidence="1">
    <location>
        <begin position="220"/>
        <end position="249"/>
    </location>
</feature>
<feature type="compositionally biased region" description="Basic residues" evidence="1">
    <location>
        <begin position="224"/>
        <end position="234"/>
    </location>
</feature>
<feature type="domain" description="SGNH hydrolase-type esterase" evidence="2">
    <location>
        <begin position="10"/>
        <end position="197"/>
    </location>
</feature>
<dbReference type="InterPro" id="IPR013830">
    <property type="entry name" value="SGNH_hydro"/>
</dbReference>
<dbReference type="Pfam" id="PF13472">
    <property type="entry name" value="Lipase_GDSL_2"/>
    <property type="match status" value="1"/>
</dbReference>
<dbReference type="SUPFAM" id="SSF52266">
    <property type="entry name" value="SGNH hydrolase"/>
    <property type="match status" value="1"/>
</dbReference>
<dbReference type="InParanoid" id="A0A2T2ZSG1"/>
<evidence type="ECO:0000259" key="2">
    <source>
        <dbReference type="Pfam" id="PF13472"/>
    </source>
</evidence>
<dbReference type="CDD" id="cd00229">
    <property type="entry name" value="SGNH_hydrolase"/>
    <property type="match status" value="1"/>
</dbReference>
<keyword evidence="4" id="KW-1185">Reference proteome</keyword>
<evidence type="ECO:0000313" key="4">
    <source>
        <dbReference type="Proteomes" id="UP000241462"/>
    </source>
</evidence>
<dbReference type="InterPro" id="IPR036514">
    <property type="entry name" value="SGNH_hydro_sf"/>
</dbReference>
<dbReference type="InterPro" id="IPR051532">
    <property type="entry name" value="Ester_Hydrolysis_Enzymes"/>
</dbReference>